<keyword evidence="3" id="KW-1185">Reference proteome</keyword>
<dbReference type="AlphaFoldDB" id="A0AAE0TZS2"/>
<evidence type="ECO:0000256" key="1">
    <source>
        <dbReference type="SAM" id="SignalP"/>
    </source>
</evidence>
<evidence type="ECO:0000313" key="3">
    <source>
        <dbReference type="Proteomes" id="UP001285441"/>
    </source>
</evidence>
<protein>
    <recommendedName>
        <fullName evidence="4">Extracellular membrane protein CFEM domain-containing protein</fullName>
    </recommendedName>
</protein>
<keyword evidence="1" id="KW-0732">Signal</keyword>
<proteinExistence type="predicted"/>
<sequence length="163" mass="17089">MEKVQIMLFCLLLLAPSELAVREHHTLTSLEASASLKPCARGCIAYGSNTGCWVNAIASLEGCDWTCDPATGGVKDECYCRKDLMPAINLHLSNCIKAASTMGDYRVDLAPALTLFNDYCAGSFTIAPLTTTTASTTTSSAIPTTTSSTAVSTTAATTVPRAP</sequence>
<name>A0AAE0TZS2_9PEZI</name>
<feature type="signal peptide" evidence="1">
    <location>
        <begin position="1"/>
        <end position="20"/>
    </location>
</feature>
<reference evidence="2" key="2">
    <citation type="submission" date="2023-06" db="EMBL/GenBank/DDBJ databases">
        <authorList>
            <consortium name="Lawrence Berkeley National Laboratory"/>
            <person name="Haridas S."/>
            <person name="Hensen N."/>
            <person name="Bonometti L."/>
            <person name="Westerberg I."/>
            <person name="Brannstrom I.O."/>
            <person name="Guillou S."/>
            <person name="Cros-Aarteil S."/>
            <person name="Calhoun S."/>
            <person name="Kuo A."/>
            <person name="Mondo S."/>
            <person name="Pangilinan J."/>
            <person name="Riley R."/>
            <person name="LaButti K."/>
            <person name="Andreopoulos B."/>
            <person name="Lipzen A."/>
            <person name="Chen C."/>
            <person name="Yanf M."/>
            <person name="Daum C."/>
            <person name="Ng V."/>
            <person name="Clum A."/>
            <person name="Steindorff A."/>
            <person name="Ohm R."/>
            <person name="Martin F."/>
            <person name="Silar P."/>
            <person name="Natvig D."/>
            <person name="Lalanne C."/>
            <person name="Gautier V."/>
            <person name="Ament-velasquez S.L."/>
            <person name="Kruys A."/>
            <person name="Hutchinson M.I."/>
            <person name="Powell A.J."/>
            <person name="Barry K."/>
            <person name="Miller A.N."/>
            <person name="Grigoriev I.V."/>
            <person name="Debuchy R."/>
            <person name="Gladieux P."/>
            <person name="Thoren M.H."/>
            <person name="Johannesson H."/>
        </authorList>
    </citation>
    <scope>NUCLEOTIDE SEQUENCE</scope>
    <source>
        <strain evidence="2">CBS 232.78</strain>
    </source>
</reference>
<comment type="caution">
    <text evidence="2">The sequence shown here is derived from an EMBL/GenBank/DDBJ whole genome shotgun (WGS) entry which is preliminary data.</text>
</comment>
<organism evidence="2 3">
    <name type="scientific">Podospora didyma</name>
    <dbReference type="NCBI Taxonomy" id="330526"/>
    <lineage>
        <taxon>Eukaryota</taxon>
        <taxon>Fungi</taxon>
        <taxon>Dikarya</taxon>
        <taxon>Ascomycota</taxon>
        <taxon>Pezizomycotina</taxon>
        <taxon>Sordariomycetes</taxon>
        <taxon>Sordariomycetidae</taxon>
        <taxon>Sordariales</taxon>
        <taxon>Podosporaceae</taxon>
        <taxon>Podospora</taxon>
    </lineage>
</organism>
<dbReference type="EMBL" id="JAULSW010000004">
    <property type="protein sequence ID" value="KAK3385658.1"/>
    <property type="molecule type" value="Genomic_DNA"/>
</dbReference>
<dbReference type="Proteomes" id="UP001285441">
    <property type="component" value="Unassembled WGS sequence"/>
</dbReference>
<reference evidence="2" key="1">
    <citation type="journal article" date="2023" name="Mol. Phylogenet. Evol.">
        <title>Genome-scale phylogeny and comparative genomics of the fungal order Sordariales.</title>
        <authorList>
            <person name="Hensen N."/>
            <person name="Bonometti L."/>
            <person name="Westerberg I."/>
            <person name="Brannstrom I.O."/>
            <person name="Guillou S."/>
            <person name="Cros-Aarteil S."/>
            <person name="Calhoun S."/>
            <person name="Haridas S."/>
            <person name="Kuo A."/>
            <person name="Mondo S."/>
            <person name="Pangilinan J."/>
            <person name="Riley R."/>
            <person name="LaButti K."/>
            <person name="Andreopoulos B."/>
            <person name="Lipzen A."/>
            <person name="Chen C."/>
            <person name="Yan M."/>
            <person name="Daum C."/>
            <person name="Ng V."/>
            <person name="Clum A."/>
            <person name="Steindorff A."/>
            <person name="Ohm R.A."/>
            <person name="Martin F."/>
            <person name="Silar P."/>
            <person name="Natvig D.O."/>
            <person name="Lalanne C."/>
            <person name="Gautier V."/>
            <person name="Ament-Velasquez S.L."/>
            <person name="Kruys A."/>
            <person name="Hutchinson M.I."/>
            <person name="Powell A.J."/>
            <person name="Barry K."/>
            <person name="Miller A.N."/>
            <person name="Grigoriev I.V."/>
            <person name="Debuchy R."/>
            <person name="Gladieux P."/>
            <person name="Hiltunen Thoren M."/>
            <person name="Johannesson H."/>
        </authorList>
    </citation>
    <scope>NUCLEOTIDE SEQUENCE</scope>
    <source>
        <strain evidence="2">CBS 232.78</strain>
    </source>
</reference>
<feature type="chain" id="PRO_5042290101" description="Extracellular membrane protein CFEM domain-containing protein" evidence="1">
    <location>
        <begin position="21"/>
        <end position="163"/>
    </location>
</feature>
<evidence type="ECO:0008006" key="4">
    <source>
        <dbReference type="Google" id="ProtNLM"/>
    </source>
</evidence>
<accession>A0AAE0TZS2</accession>
<gene>
    <name evidence="2" type="ORF">B0H63DRAFT_522985</name>
</gene>
<evidence type="ECO:0000313" key="2">
    <source>
        <dbReference type="EMBL" id="KAK3385658.1"/>
    </source>
</evidence>